<evidence type="ECO:0000313" key="2">
    <source>
        <dbReference type="EMBL" id="MVN85194.1"/>
    </source>
</evidence>
<comment type="caution">
    <text evidence="2">The sequence shown here is derived from an EMBL/GenBank/DDBJ whole genome shotgun (WGS) entry which is preliminary data.</text>
</comment>
<feature type="compositionally biased region" description="Polar residues" evidence="1">
    <location>
        <begin position="7"/>
        <end position="27"/>
    </location>
</feature>
<evidence type="ECO:0000313" key="3">
    <source>
        <dbReference type="Proteomes" id="UP000483286"/>
    </source>
</evidence>
<dbReference type="AlphaFoldDB" id="A0A7C9HP58"/>
<sequence>MGEGRPGSSTDPNAGVSQGEQLSNTTDPRPEAQGGTDVTPEAFDDATAGLNSDGTTPDKARPDDQM</sequence>
<organism evidence="2 3">
    <name type="scientific">Deinococcus arboris</name>
    <dbReference type="NCBI Taxonomy" id="2682977"/>
    <lineage>
        <taxon>Bacteria</taxon>
        <taxon>Thermotogati</taxon>
        <taxon>Deinococcota</taxon>
        <taxon>Deinococci</taxon>
        <taxon>Deinococcales</taxon>
        <taxon>Deinococcaceae</taxon>
        <taxon>Deinococcus</taxon>
    </lineage>
</organism>
<gene>
    <name evidence="2" type="ORF">GO986_00220</name>
</gene>
<feature type="region of interest" description="Disordered" evidence="1">
    <location>
        <begin position="1"/>
        <end position="66"/>
    </location>
</feature>
<reference evidence="2 3" key="1">
    <citation type="submission" date="2019-12" db="EMBL/GenBank/DDBJ databases">
        <title>Deinococcus sp. HMF7620 Genome sequencing and assembly.</title>
        <authorList>
            <person name="Kang H."/>
            <person name="Kim H."/>
            <person name="Joh K."/>
        </authorList>
    </citation>
    <scope>NUCLEOTIDE SEQUENCE [LARGE SCALE GENOMIC DNA]</scope>
    <source>
        <strain evidence="2 3">HMF7620</strain>
    </source>
</reference>
<dbReference type="RefSeq" id="WP_157457224.1">
    <property type="nucleotide sequence ID" value="NZ_WQLB01000001.1"/>
</dbReference>
<accession>A0A7C9HP58</accession>
<evidence type="ECO:0000256" key="1">
    <source>
        <dbReference type="SAM" id="MobiDB-lite"/>
    </source>
</evidence>
<name>A0A7C9HP58_9DEIO</name>
<protein>
    <submittedName>
        <fullName evidence="2">Uncharacterized protein</fullName>
    </submittedName>
</protein>
<dbReference type="EMBL" id="WQLB01000001">
    <property type="protein sequence ID" value="MVN85194.1"/>
    <property type="molecule type" value="Genomic_DNA"/>
</dbReference>
<feature type="compositionally biased region" description="Basic and acidic residues" evidence="1">
    <location>
        <begin position="56"/>
        <end position="66"/>
    </location>
</feature>
<proteinExistence type="predicted"/>
<keyword evidence="3" id="KW-1185">Reference proteome</keyword>
<dbReference type="Proteomes" id="UP000483286">
    <property type="component" value="Unassembled WGS sequence"/>
</dbReference>